<evidence type="ECO:0000256" key="6">
    <source>
        <dbReference type="ARBA" id="ARBA00022723"/>
    </source>
</evidence>
<comment type="catalytic activity">
    <reaction evidence="11">
        <text>N(6)-(pyridoxal phosphate)-L-lysyl-[4-amino-5-hydroxymethyl-2-methylpyrimidine phosphate synthase] + L-histidyl-[4-amino-5-hydroxymethyl-2-methylpyrimidine phosphate synthase] + 2 Fe(3+) + 4 H2O = L-lysyl-[4-amino-5-hydroxymethyl-2-methylpyrimidine phosphate synthase] + (2S)-2-amino-5-hydroxy-4-oxopentanoyl-[4-amino-5-hydroxymethyl-2-methylpyrimidine phosphate synthase] + 4-amino-2-methyl-5-(phosphooxymethyl)pyrimidine + 3-oxopropanoate + 2 Fe(2+) + 2 H(+)</text>
        <dbReference type="Rhea" id="RHEA:65756"/>
        <dbReference type="Rhea" id="RHEA-COMP:16892"/>
        <dbReference type="Rhea" id="RHEA-COMP:16893"/>
        <dbReference type="Rhea" id="RHEA-COMP:16894"/>
        <dbReference type="Rhea" id="RHEA-COMP:16895"/>
        <dbReference type="ChEBI" id="CHEBI:15377"/>
        <dbReference type="ChEBI" id="CHEBI:15378"/>
        <dbReference type="ChEBI" id="CHEBI:29033"/>
        <dbReference type="ChEBI" id="CHEBI:29034"/>
        <dbReference type="ChEBI" id="CHEBI:29969"/>
        <dbReference type="ChEBI" id="CHEBI:29979"/>
        <dbReference type="ChEBI" id="CHEBI:33190"/>
        <dbReference type="ChEBI" id="CHEBI:58354"/>
        <dbReference type="ChEBI" id="CHEBI:143915"/>
        <dbReference type="ChEBI" id="CHEBI:157692"/>
    </reaction>
    <physiologicalReaction direction="left-to-right" evidence="11">
        <dbReference type="Rhea" id="RHEA:65757"/>
    </physiologicalReaction>
</comment>
<evidence type="ECO:0000256" key="2">
    <source>
        <dbReference type="ARBA" id="ARBA00004948"/>
    </source>
</evidence>
<evidence type="ECO:0000259" key="12">
    <source>
        <dbReference type="Pfam" id="PF09084"/>
    </source>
</evidence>
<dbReference type="PANTHER" id="PTHR31528:SF1">
    <property type="entry name" value="4-AMINO-5-HYDROXYMETHYL-2-METHYLPYRIMIDINE PHOSPHATE SYNTHASE THI11-RELATED"/>
    <property type="match status" value="1"/>
</dbReference>
<dbReference type="InterPro" id="IPR015168">
    <property type="entry name" value="SsuA/THI5"/>
</dbReference>
<evidence type="ECO:0000313" key="14">
    <source>
        <dbReference type="Proteomes" id="UP000191135"/>
    </source>
</evidence>
<dbReference type="STRING" id="1122214.Mame_00176"/>
<dbReference type="AlphaFoldDB" id="A0A1U9YVU9"/>
<dbReference type="GO" id="GO:0016740">
    <property type="term" value="F:transferase activity"/>
    <property type="evidence" value="ECO:0007669"/>
    <property type="project" value="UniProtKB-KW"/>
</dbReference>
<dbReference type="KEGG" id="mmed:Mame_00176"/>
<evidence type="ECO:0000256" key="7">
    <source>
        <dbReference type="ARBA" id="ARBA00022898"/>
    </source>
</evidence>
<dbReference type="EMBL" id="CP020330">
    <property type="protein sequence ID" value="AQZ49559.1"/>
    <property type="molecule type" value="Genomic_DNA"/>
</dbReference>
<keyword evidence="9" id="KW-0408">Iron</keyword>
<reference evidence="13 14" key="1">
    <citation type="submission" date="2017-03" db="EMBL/GenBank/DDBJ databases">
        <title>Foreign affairs: Plasmid Transfer between Roseobacters and Rhizobia.</title>
        <authorList>
            <person name="Bartling P."/>
            <person name="Bunk B."/>
            <person name="Overmann J."/>
            <person name="Brinkmann H."/>
            <person name="Petersen J."/>
        </authorList>
    </citation>
    <scope>NUCLEOTIDE SEQUENCE [LARGE SCALE GENOMIC DNA]</scope>
    <source>
        <strain evidence="13 14">MACL11</strain>
    </source>
</reference>
<evidence type="ECO:0000256" key="9">
    <source>
        <dbReference type="ARBA" id="ARBA00023004"/>
    </source>
</evidence>
<comment type="function">
    <text evidence="1">Responsible for the formation of the pyrimidine heterocycle in the thiamine biosynthesis pathway. Catalyzes the formation of hydroxymethylpyrimidine phosphate (HMP-P) from histidine and pyridoxal phosphate (PLP). The protein uses PLP and the active site histidine to form HMP-P, generating an inactive enzyme. The enzyme can only undergo a single turnover, which suggests it is a suicide enzyme.</text>
</comment>
<keyword evidence="6" id="KW-0479">Metal-binding</keyword>
<name>A0A1U9YVU9_9HYPH</name>
<evidence type="ECO:0000313" key="13">
    <source>
        <dbReference type="EMBL" id="AQZ49559.1"/>
    </source>
</evidence>
<feature type="domain" description="SsuA/THI5-like" evidence="12">
    <location>
        <begin position="14"/>
        <end position="225"/>
    </location>
</feature>
<dbReference type="Gene3D" id="3.40.190.10">
    <property type="entry name" value="Periplasmic binding protein-like II"/>
    <property type="match status" value="2"/>
</dbReference>
<keyword evidence="8" id="KW-0784">Thiamine biosynthesis</keyword>
<dbReference type="GO" id="GO:0046872">
    <property type="term" value="F:metal ion binding"/>
    <property type="evidence" value="ECO:0007669"/>
    <property type="project" value="UniProtKB-KW"/>
</dbReference>
<comment type="similarity">
    <text evidence="3">Belongs to the NMT1/THI5 family.</text>
</comment>
<dbReference type="eggNOG" id="COG0715">
    <property type="taxonomic scope" value="Bacteria"/>
</dbReference>
<gene>
    <name evidence="13" type="ORF">Mame_00176</name>
</gene>
<dbReference type="Proteomes" id="UP000191135">
    <property type="component" value="Chromosome"/>
</dbReference>
<dbReference type="SUPFAM" id="SSF53850">
    <property type="entry name" value="Periplasmic binding protein-like II"/>
    <property type="match status" value="1"/>
</dbReference>
<keyword evidence="7" id="KW-0663">Pyridoxal phosphate</keyword>
<organism evidence="13 14">
    <name type="scientific">Martelella mediterranea DSM 17316</name>
    <dbReference type="NCBI Taxonomy" id="1122214"/>
    <lineage>
        <taxon>Bacteria</taxon>
        <taxon>Pseudomonadati</taxon>
        <taxon>Pseudomonadota</taxon>
        <taxon>Alphaproteobacteria</taxon>
        <taxon>Hyphomicrobiales</taxon>
        <taxon>Aurantimonadaceae</taxon>
        <taxon>Martelella</taxon>
    </lineage>
</organism>
<evidence type="ECO:0000256" key="4">
    <source>
        <dbReference type="ARBA" id="ARBA00011738"/>
    </source>
</evidence>
<dbReference type="PANTHER" id="PTHR31528">
    <property type="entry name" value="4-AMINO-5-HYDROXYMETHYL-2-METHYLPYRIMIDINE PHOSPHATE SYNTHASE THI11-RELATED"/>
    <property type="match status" value="1"/>
</dbReference>
<accession>A0A1U9YVU9</accession>
<comment type="subunit">
    <text evidence="4">Homodimer.</text>
</comment>
<evidence type="ECO:0000256" key="11">
    <source>
        <dbReference type="ARBA" id="ARBA00048179"/>
    </source>
</evidence>
<proteinExistence type="inferred from homology"/>
<keyword evidence="14" id="KW-1185">Reference proteome</keyword>
<evidence type="ECO:0000256" key="10">
    <source>
        <dbReference type="ARBA" id="ARBA00033171"/>
    </source>
</evidence>
<comment type="pathway">
    <text evidence="2">Cofactor biosynthesis; thiamine diphosphate biosynthesis.</text>
</comment>
<dbReference type="GO" id="GO:0009228">
    <property type="term" value="P:thiamine biosynthetic process"/>
    <property type="evidence" value="ECO:0007669"/>
    <property type="project" value="UniProtKB-KW"/>
</dbReference>
<dbReference type="InterPro" id="IPR027939">
    <property type="entry name" value="NMT1/THI5"/>
</dbReference>
<dbReference type="OrthoDB" id="8135527at2"/>
<dbReference type="Pfam" id="PF09084">
    <property type="entry name" value="NMT1"/>
    <property type="match status" value="1"/>
</dbReference>
<evidence type="ECO:0000256" key="5">
    <source>
        <dbReference type="ARBA" id="ARBA00022679"/>
    </source>
</evidence>
<protein>
    <recommendedName>
        <fullName evidence="10">Thiamine pyrimidine synthase</fullName>
    </recommendedName>
</protein>
<dbReference type="RefSeq" id="WP_018063390.1">
    <property type="nucleotide sequence ID" value="NZ_AQWH01000003.1"/>
</dbReference>
<evidence type="ECO:0000256" key="3">
    <source>
        <dbReference type="ARBA" id="ARBA00009406"/>
    </source>
</evidence>
<keyword evidence="5" id="KW-0808">Transferase</keyword>
<sequence length="297" mass="32542">MQTFHISATGHSLNYLPEYVAVDQGFFEEEGLKVTAEVPSPWDRVLDDIGTGKAQAALGGIWVPSMFHGRGKRYVPFAQVAARAPLAIVGRERPEDFEWAALAGRTVSMKGSNGASVGLFVKMLLRENGVDPSAVNFVQDLDGRMLTDLFTGGMGDYLVIDFPSAVTIEAAGGGHVVQPLPVTGGNIPWSVYYSEGEPDDERRETHTRFARALARGMDWILAHDAEDYRAFLAATFPRFAPDLLVKLTNIYRANGMWTTPRIDNDAYQRWQVGISDGHLTDAPIPYGALIDQRPTAA</sequence>
<evidence type="ECO:0000256" key="1">
    <source>
        <dbReference type="ARBA" id="ARBA00003469"/>
    </source>
</evidence>
<evidence type="ECO:0000256" key="8">
    <source>
        <dbReference type="ARBA" id="ARBA00022977"/>
    </source>
</evidence>